<feature type="compositionally biased region" description="Low complexity" evidence="2">
    <location>
        <begin position="339"/>
        <end position="350"/>
    </location>
</feature>
<gene>
    <name evidence="3" type="ORF">F5878DRAFT_269914</name>
</gene>
<comment type="caution">
    <text evidence="3">The sequence shown here is derived from an EMBL/GenBank/DDBJ whole genome shotgun (WGS) entry which is preliminary data.</text>
</comment>
<feature type="compositionally biased region" description="Basic and acidic residues" evidence="2">
    <location>
        <begin position="924"/>
        <end position="935"/>
    </location>
</feature>
<feature type="compositionally biased region" description="Basic and acidic residues" evidence="2">
    <location>
        <begin position="535"/>
        <end position="544"/>
    </location>
</feature>
<dbReference type="EMBL" id="MU805974">
    <property type="protein sequence ID" value="KAJ3843502.1"/>
    <property type="molecule type" value="Genomic_DNA"/>
</dbReference>
<feature type="region of interest" description="Disordered" evidence="2">
    <location>
        <begin position="1"/>
        <end position="28"/>
    </location>
</feature>
<feature type="region of interest" description="Disordered" evidence="2">
    <location>
        <begin position="635"/>
        <end position="803"/>
    </location>
</feature>
<feature type="region of interest" description="Disordered" evidence="2">
    <location>
        <begin position="115"/>
        <end position="202"/>
    </location>
</feature>
<feature type="compositionally biased region" description="Basic and acidic residues" evidence="2">
    <location>
        <begin position="1105"/>
        <end position="1127"/>
    </location>
</feature>
<feature type="region of interest" description="Disordered" evidence="2">
    <location>
        <begin position="1010"/>
        <end position="1039"/>
    </location>
</feature>
<accession>A0AA38PID9</accession>
<feature type="compositionally biased region" description="Polar residues" evidence="2">
    <location>
        <begin position="359"/>
        <end position="371"/>
    </location>
</feature>
<keyword evidence="4" id="KW-1185">Reference proteome</keyword>
<feature type="coiled-coil region" evidence="1">
    <location>
        <begin position="1764"/>
        <end position="1846"/>
    </location>
</feature>
<feature type="compositionally biased region" description="Polar residues" evidence="2">
    <location>
        <begin position="976"/>
        <end position="987"/>
    </location>
</feature>
<feature type="compositionally biased region" description="Basic and acidic residues" evidence="2">
    <location>
        <begin position="1016"/>
        <end position="1039"/>
    </location>
</feature>
<feature type="compositionally biased region" description="Acidic residues" evidence="2">
    <location>
        <begin position="637"/>
        <end position="661"/>
    </location>
</feature>
<feature type="region of interest" description="Disordered" evidence="2">
    <location>
        <begin position="922"/>
        <end position="987"/>
    </location>
</feature>
<evidence type="ECO:0000313" key="3">
    <source>
        <dbReference type="EMBL" id="KAJ3843502.1"/>
    </source>
</evidence>
<feature type="region of interest" description="Disordered" evidence="2">
    <location>
        <begin position="296"/>
        <end position="318"/>
    </location>
</feature>
<feature type="compositionally biased region" description="Polar residues" evidence="2">
    <location>
        <begin position="954"/>
        <end position="968"/>
    </location>
</feature>
<feature type="compositionally biased region" description="Basic and acidic residues" evidence="2">
    <location>
        <begin position="669"/>
        <end position="681"/>
    </location>
</feature>
<dbReference type="Proteomes" id="UP001163846">
    <property type="component" value="Unassembled WGS sequence"/>
</dbReference>
<reference evidence="3" key="1">
    <citation type="submission" date="2022-08" db="EMBL/GenBank/DDBJ databases">
        <authorList>
            <consortium name="DOE Joint Genome Institute"/>
            <person name="Min B."/>
            <person name="Riley R."/>
            <person name="Sierra-Patev S."/>
            <person name="Naranjo-Ortiz M."/>
            <person name="Looney B."/>
            <person name="Konkel Z."/>
            <person name="Slot J.C."/>
            <person name="Sakamoto Y."/>
            <person name="Steenwyk J.L."/>
            <person name="Rokas A."/>
            <person name="Carro J."/>
            <person name="Camarero S."/>
            <person name="Ferreira P."/>
            <person name="Molpeceres G."/>
            <person name="Ruiz-Duenas F.J."/>
            <person name="Serrano A."/>
            <person name="Henrissat B."/>
            <person name="Drula E."/>
            <person name="Hughes K.W."/>
            <person name="Mata J.L."/>
            <person name="Ishikawa N.K."/>
            <person name="Vargas-Isla R."/>
            <person name="Ushijima S."/>
            <person name="Smith C.A."/>
            <person name="Ahrendt S."/>
            <person name="Andreopoulos W."/>
            <person name="He G."/>
            <person name="Labutti K."/>
            <person name="Lipzen A."/>
            <person name="Ng V."/>
            <person name="Sandor L."/>
            <person name="Barry K."/>
            <person name="Martinez A.T."/>
            <person name="Xiao Y."/>
            <person name="Gibbons J.G."/>
            <person name="Terashima K."/>
            <person name="Hibbett D.S."/>
            <person name="Grigoriev I.V."/>
        </authorList>
    </citation>
    <scope>NUCLEOTIDE SEQUENCE</scope>
    <source>
        <strain evidence="3">TFB9207</strain>
    </source>
</reference>
<feature type="region of interest" description="Disordered" evidence="2">
    <location>
        <begin position="2009"/>
        <end position="2110"/>
    </location>
</feature>
<feature type="compositionally biased region" description="Pro residues" evidence="2">
    <location>
        <begin position="189"/>
        <end position="199"/>
    </location>
</feature>
<protein>
    <submittedName>
        <fullName evidence="3">Uncharacterized protein</fullName>
    </submittedName>
</protein>
<feature type="region of interest" description="Disordered" evidence="2">
    <location>
        <begin position="1889"/>
        <end position="1910"/>
    </location>
</feature>
<feature type="compositionally biased region" description="Polar residues" evidence="2">
    <location>
        <begin position="2085"/>
        <end position="2099"/>
    </location>
</feature>
<feature type="coiled-coil region" evidence="1">
    <location>
        <begin position="1659"/>
        <end position="1728"/>
    </location>
</feature>
<feature type="region of interest" description="Disordered" evidence="2">
    <location>
        <begin position="339"/>
        <end position="371"/>
    </location>
</feature>
<sequence>MAASTQRQRGPLPRLNIPPVPASLGMQQPGMQPLYSPALPTSLQHSFQPPLPLPGHGVMQTPMQPFFNPVQMIPPGAPARMGHRAGQQSMNVQMGNMGSMAHLAAAGIHPPSGFPITPMGGHFPRQSIAGFPGNMPPPQHPFPNRNRRQLSIGGPPKAVLGGPQRKLSPNPPPSSGVLSAGISGSTTPLGPPPSSAPAPKPKKLVVNLPKETIPSEEEGVAATKAPFARVPLRTMEFPGSTEPQFPEIMTREDFPPEETRQFLPPTVDVFLPGKIAWERLKHADIEEKLEKLGVERGGSSSANSFIQPHPLHGRAASVSSPADPALLFFKLNKLQQAQQSSSLGNSLSTSPQPPLLNPPHSTSGVSPSPTNSAHIPRFITNRHGHSLSLVQPPTTGIRSSPGLFRTPSTGATSNPFGPNAVLGNDQITVRDSVSPSLPEVESTMNSNIYAPQGRKPVVMSTLVSSEPSSLAPPLSAVRTDSRPDFIRGFGLDIPEEVEEEGLEEEEIKMPSWAQHRDGGDLETTESQLGQDADYDDKNDRSLDDQEREEMESNGLLTASQSRHHSRHASRLSAALSLRSFGGLVADGLNERLAEMHSASNSVVLGLSNNSMIGTGTLGVARGQMPLELLTKDKELEEWTGSEDVDGFGHADDEEDSDDDSIGEWSNPSDEERARQARVEARLRRRSMPPPSEQPRNLPQFPLPPENTFIVPRLMHPREEDIISNPSEEERGEYLGLDLRYPPSGSSTSRPLPPVPSHHSRGPSSQSGIHSVHDPARAHSRAPSLGTNADSQPPKPYLNPNAKPFVFGARGSSSGFSFSGMPPNAPVMSHSRLPSSSNSAGFASKLNASAAEFKPGGGLLFKAPFPAPNVASTVAPVFPVPNPVFPEPQHQSEGRPLPLPPATDSDTANKGFVFNVVDESPFKVQGREKRQRRDSGSEADFVEGNSMASFRFPSNAGSPQSIRNGTLSSPRKHYGHGQSSLTSGSRLSATLNPTAEPFTFAGFSNAIGTLPHIEGLGGEKETRHSQDEESLHTDDEDKENNADYALEDVFTLPASTKAKRAPIPLTFKQTVSSNTVPAGLFKALANHSTSNSADERVRPTVRSRLSSREQRPREFGREVEREREREFYEQGSRPSLDDLGADMPAISHKASRTMLTSDSKRFTASDVSPSDDVFATSSLRQAHAHARRRSSLPDNIESLRYDRRSTSPSYESMSEVSSLAGPVAKDLHARLEMKHYEDRLENLLDQKLSGLIRDLKVAISSTSFQQQGLTPKAEEMISDVVSLFRTQLADSAARGLDDSQLDARGELDFELIKDVVEQGHAKILELMTRELSKFQAQAYSRTGSDYKSQPELSQAFELYSSRTISAVVEAISELSTRLETITHGAPSREHDQLIDGIVSALTPAFNAVRPEVVDYDFLTSQLSQAVKPHISQIIDLASDKRETAGLIVDRLLPVLMPILQQYSSPALDTDSIALQLTTEVRKAIAPIDAFEIKEQVADLVVERLDSRLAVRDKSFNVDAITSKTTESISRLLDSWAGNVSNFMDGQKSLADRQSSLSDAHEHLVELITALPSQVHEATKTQQSENTSVAVEKQIVIEQTMTDIKNGIRDISSGHDGLAGQSTEVIQISKDVLSKVSILPESISAATTVLQNCHSDFLLTRDQTRRELEDLRRSNTDLQVQLHKARAAHGQIRVEKDMLNEKLNVLEADRERLRTQAKDLQAAVDLKATELAHVESKTTNLEDALAKALGRLQASDVATQVNMDRIAALEKANAELMTEKQSLKMKVDSLDLKVTFAARDKENAEHAYSSLQKQYEQLSSQQEHWDELRQASEKIEHLTNLIGQADNEELNDLRRIRDRSKVLEGEHAALLKRHKEQENRTSAAEKATASFKQSLAQAQARASEWEKRAKESEAKLERTSTQLEQAEQTHSQLDADYLVVKMQLEDREAGERLAKDREARLRDEISALESKTRILQTELEKAKVSQRIISNTRSKASNGSIYALSRPESRLSSVYTERSVTPNGRSPSTGSITPPNNTTSVWDSIHAPSAAPTNNGRFGTKPTVHAPAGRYPQSLSRGASRHPLQYSRASVASPTPSTVSLAPTVDEEGWWS</sequence>
<dbReference type="PANTHER" id="PTHR23159:SF60">
    <property type="entry name" value="SPINDLE ASSEMBLY ABNORMAL PROTEIN 4"/>
    <property type="match status" value="1"/>
</dbReference>
<evidence type="ECO:0000256" key="1">
    <source>
        <dbReference type="SAM" id="Coils"/>
    </source>
</evidence>
<feature type="compositionally biased region" description="Basic and acidic residues" evidence="2">
    <location>
        <begin position="1901"/>
        <end position="1910"/>
    </location>
</feature>
<feature type="compositionally biased region" description="Polar residues" evidence="2">
    <location>
        <begin position="2009"/>
        <end position="2040"/>
    </location>
</feature>
<name>A0AA38PID9_9AGAR</name>
<feature type="region of interest" description="Disordered" evidence="2">
    <location>
        <begin position="492"/>
        <end position="564"/>
    </location>
</feature>
<feature type="region of interest" description="Disordered" evidence="2">
    <location>
        <begin position="1086"/>
        <end position="1139"/>
    </location>
</feature>
<evidence type="ECO:0000256" key="2">
    <source>
        <dbReference type="SAM" id="MobiDB-lite"/>
    </source>
</evidence>
<feature type="region of interest" description="Disordered" evidence="2">
    <location>
        <begin position="884"/>
        <end position="904"/>
    </location>
</feature>
<organism evidence="3 4">
    <name type="scientific">Lentinula raphanica</name>
    <dbReference type="NCBI Taxonomy" id="153919"/>
    <lineage>
        <taxon>Eukaryota</taxon>
        <taxon>Fungi</taxon>
        <taxon>Dikarya</taxon>
        <taxon>Basidiomycota</taxon>
        <taxon>Agaricomycotina</taxon>
        <taxon>Agaricomycetes</taxon>
        <taxon>Agaricomycetidae</taxon>
        <taxon>Agaricales</taxon>
        <taxon>Marasmiineae</taxon>
        <taxon>Omphalotaceae</taxon>
        <taxon>Lentinula</taxon>
    </lineage>
</organism>
<evidence type="ECO:0000313" key="4">
    <source>
        <dbReference type="Proteomes" id="UP001163846"/>
    </source>
</evidence>
<proteinExistence type="predicted"/>
<dbReference type="PANTHER" id="PTHR23159">
    <property type="entry name" value="CENTROSOMAL PROTEIN 2"/>
    <property type="match status" value="1"/>
</dbReference>
<keyword evidence="1" id="KW-0175">Coiled coil</keyword>
<feature type="compositionally biased region" description="Acidic residues" evidence="2">
    <location>
        <begin position="493"/>
        <end position="506"/>
    </location>
</feature>